<evidence type="ECO:0000313" key="3">
    <source>
        <dbReference type="Proteomes" id="UP000076727"/>
    </source>
</evidence>
<keyword evidence="3" id="KW-1185">Reference proteome</keyword>
<protein>
    <submittedName>
        <fullName evidence="2">Uncharacterized protein</fullName>
    </submittedName>
</protein>
<name>A0A165LFQ2_9APHY</name>
<dbReference type="AlphaFoldDB" id="A0A165LFQ2"/>
<organism evidence="2 3">
    <name type="scientific">Daedalea quercina L-15889</name>
    <dbReference type="NCBI Taxonomy" id="1314783"/>
    <lineage>
        <taxon>Eukaryota</taxon>
        <taxon>Fungi</taxon>
        <taxon>Dikarya</taxon>
        <taxon>Basidiomycota</taxon>
        <taxon>Agaricomycotina</taxon>
        <taxon>Agaricomycetes</taxon>
        <taxon>Polyporales</taxon>
        <taxon>Fomitopsis</taxon>
    </lineage>
</organism>
<dbReference type="EMBL" id="KV429131">
    <property type="protein sequence ID" value="KZT64354.1"/>
    <property type="molecule type" value="Genomic_DNA"/>
</dbReference>
<proteinExistence type="predicted"/>
<feature type="region of interest" description="Disordered" evidence="1">
    <location>
        <begin position="42"/>
        <end position="68"/>
    </location>
</feature>
<evidence type="ECO:0000256" key="1">
    <source>
        <dbReference type="SAM" id="MobiDB-lite"/>
    </source>
</evidence>
<reference evidence="2 3" key="1">
    <citation type="journal article" date="2016" name="Mol. Biol. Evol.">
        <title>Comparative Genomics of Early-Diverging Mushroom-Forming Fungi Provides Insights into the Origins of Lignocellulose Decay Capabilities.</title>
        <authorList>
            <person name="Nagy L.G."/>
            <person name="Riley R."/>
            <person name="Tritt A."/>
            <person name="Adam C."/>
            <person name="Daum C."/>
            <person name="Floudas D."/>
            <person name="Sun H."/>
            <person name="Yadav J.S."/>
            <person name="Pangilinan J."/>
            <person name="Larsson K.H."/>
            <person name="Matsuura K."/>
            <person name="Barry K."/>
            <person name="Labutti K."/>
            <person name="Kuo R."/>
            <person name="Ohm R.A."/>
            <person name="Bhattacharya S.S."/>
            <person name="Shirouzu T."/>
            <person name="Yoshinaga Y."/>
            <person name="Martin F.M."/>
            <person name="Grigoriev I.V."/>
            <person name="Hibbett D.S."/>
        </authorList>
    </citation>
    <scope>NUCLEOTIDE SEQUENCE [LARGE SCALE GENOMIC DNA]</scope>
    <source>
        <strain evidence="2 3">L-15889</strain>
    </source>
</reference>
<gene>
    <name evidence="2" type="ORF">DAEQUDRAFT_732743</name>
</gene>
<sequence length="107" mass="11741">MLQPVPPQRKKCENDDTIEFTAVCALRRDVVSLTTIHQKYGSSRFTSRQYTPRPPPTRCAKEGAGANLPATRLSSPAHTYLTTLQSLIDATSCAAHKLIIGICEATR</sequence>
<evidence type="ECO:0000313" key="2">
    <source>
        <dbReference type="EMBL" id="KZT64354.1"/>
    </source>
</evidence>
<accession>A0A165LFQ2</accession>
<dbReference type="Proteomes" id="UP000076727">
    <property type="component" value="Unassembled WGS sequence"/>
</dbReference>